<gene>
    <name evidence="2" type="ORF">CQ13_04215</name>
</gene>
<evidence type="ECO:0000313" key="3">
    <source>
        <dbReference type="Proteomes" id="UP000052023"/>
    </source>
</evidence>
<protein>
    <submittedName>
        <fullName evidence="2">Uncharacterized protein</fullName>
    </submittedName>
</protein>
<accession>A0A0R3NBB9</accession>
<reference evidence="2 3" key="1">
    <citation type="submission" date="2014-03" db="EMBL/GenBank/DDBJ databases">
        <title>Bradyrhizobium valentinum sp. nov., isolated from effective nodules of Lupinus mariae-josephae, a lupine endemic of basic-lime soils in Eastern Spain.</title>
        <authorList>
            <person name="Duran D."/>
            <person name="Rey L."/>
            <person name="Navarro A."/>
            <person name="Busquets A."/>
            <person name="Imperial J."/>
            <person name="Ruiz-Argueso T."/>
        </authorList>
    </citation>
    <scope>NUCLEOTIDE SEQUENCE [LARGE SCALE GENOMIC DNA]</scope>
    <source>
        <strain evidence="2 3">Ro19</strain>
    </source>
</reference>
<organism evidence="2 3">
    <name type="scientific">Bradyrhizobium retamae</name>
    <dbReference type="NCBI Taxonomy" id="1300035"/>
    <lineage>
        <taxon>Bacteria</taxon>
        <taxon>Pseudomonadati</taxon>
        <taxon>Pseudomonadota</taxon>
        <taxon>Alphaproteobacteria</taxon>
        <taxon>Hyphomicrobiales</taxon>
        <taxon>Nitrobacteraceae</taxon>
        <taxon>Bradyrhizobium</taxon>
    </lineage>
</organism>
<dbReference type="EMBL" id="LLYA01000112">
    <property type="protein sequence ID" value="KRR27599.1"/>
    <property type="molecule type" value="Genomic_DNA"/>
</dbReference>
<name>A0A0R3NBB9_9BRAD</name>
<keyword evidence="1" id="KW-0732">Signal</keyword>
<comment type="caution">
    <text evidence="2">The sequence shown here is derived from an EMBL/GenBank/DDBJ whole genome shotgun (WGS) entry which is preliminary data.</text>
</comment>
<dbReference type="Proteomes" id="UP000052023">
    <property type="component" value="Unassembled WGS sequence"/>
</dbReference>
<keyword evidence="3" id="KW-1185">Reference proteome</keyword>
<proteinExistence type="predicted"/>
<evidence type="ECO:0000313" key="2">
    <source>
        <dbReference type="EMBL" id="KRR27599.1"/>
    </source>
</evidence>
<sequence>MAVVMRHPNLIRAAVLGLALALASALSADQVPLAFSTRGGDAWDFYRSVDVIVPAGRCDHIAISSPLTTAVLPPDRGQVHIRVPLQPGENEIKAECREHGVVQGAAQQNWHVRLRNVPTTWIHVSESSKGLILDAQASAQAPIGGSAITSYEWRTRDSNMACLPACRRTIRALNCRHRRRMASTLSG</sequence>
<feature type="signal peptide" evidence="1">
    <location>
        <begin position="1"/>
        <end position="28"/>
    </location>
</feature>
<feature type="chain" id="PRO_5006445125" evidence="1">
    <location>
        <begin position="29"/>
        <end position="187"/>
    </location>
</feature>
<evidence type="ECO:0000256" key="1">
    <source>
        <dbReference type="SAM" id="SignalP"/>
    </source>
</evidence>
<dbReference type="AlphaFoldDB" id="A0A0R3NBB9"/>